<evidence type="ECO:0000256" key="1">
    <source>
        <dbReference type="SAM" id="Phobius"/>
    </source>
</evidence>
<proteinExistence type="predicted"/>
<feature type="transmembrane region" description="Helical" evidence="1">
    <location>
        <begin position="24"/>
        <end position="44"/>
    </location>
</feature>
<dbReference type="EMBL" id="MF768985">
    <property type="protein sequence ID" value="ATU84239.1"/>
    <property type="molecule type" value="Genomic_DNA"/>
</dbReference>
<keyword evidence="1" id="KW-0472">Membrane</keyword>
<dbReference type="Proteomes" id="UP000267516">
    <property type="component" value="Segment"/>
</dbReference>
<name>A0A2D3I782_9VIRU</name>
<evidence type="ECO:0000313" key="2">
    <source>
        <dbReference type="EMBL" id="ATU84239.1"/>
    </source>
</evidence>
<protein>
    <submittedName>
        <fullName evidence="2">ORF890</fullName>
    </submittedName>
</protein>
<accession>A0A2D3I782</accession>
<organism evidence="2">
    <name type="scientific">White spot syndrome virus</name>
    <dbReference type="NCBI Taxonomy" id="342409"/>
    <lineage>
        <taxon>Viruses</taxon>
        <taxon>Viruses incertae sedis</taxon>
        <taxon>Naldaviricetes</taxon>
        <taxon>Nimaviridae</taxon>
        <taxon>Whispovirus</taxon>
    </lineage>
</organism>
<reference evidence="2" key="1">
    <citation type="journal article" date="2018" name="Aquaculture">
        <title>Complete genome sequence of a white spot syndrome virus associated with a disease incursion in Australia.</title>
        <authorList>
            <person name="Oakey J."/>
            <person name="Smith C.S."/>
        </authorList>
    </citation>
    <scope>NUCLEOTIDE SEQUENCE [LARGE SCALE GENOMIC DNA]</scope>
    <source>
        <strain evidence="2">WSSV-AU</strain>
    </source>
</reference>
<sequence>MLLLLLGEETISYIVFMVHGSFDMIPALILTPGMSVLHLLFITLSKRLNGISHSSEGVL</sequence>
<keyword evidence="1" id="KW-1133">Transmembrane helix</keyword>
<keyword evidence="1" id="KW-0812">Transmembrane</keyword>